<dbReference type="EMBL" id="JACEZS010000002">
    <property type="protein sequence ID" value="MBA5604528.1"/>
    <property type="molecule type" value="Genomic_DNA"/>
</dbReference>
<organism evidence="3 4">
    <name type="scientific">Rugamonas fusca</name>
    <dbReference type="NCBI Taxonomy" id="2758568"/>
    <lineage>
        <taxon>Bacteria</taxon>
        <taxon>Pseudomonadati</taxon>
        <taxon>Pseudomonadota</taxon>
        <taxon>Betaproteobacteria</taxon>
        <taxon>Burkholderiales</taxon>
        <taxon>Oxalobacteraceae</taxon>
        <taxon>Telluria group</taxon>
        <taxon>Rugamonas</taxon>
    </lineage>
</organism>
<keyword evidence="4" id="KW-1185">Reference proteome</keyword>
<reference evidence="3 4" key="1">
    <citation type="submission" date="2020-07" db="EMBL/GenBank/DDBJ databases">
        <title>Novel species isolated from subtropical streams in China.</title>
        <authorList>
            <person name="Lu H."/>
        </authorList>
    </citation>
    <scope>NUCLEOTIDE SEQUENCE [LARGE SCALE GENOMIC DNA]</scope>
    <source>
        <strain evidence="3 4">FT3S</strain>
    </source>
</reference>
<dbReference type="Proteomes" id="UP000566711">
    <property type="component" value="Unassembled WGS sequence"/>
</dbReference>
<evidence type="ECO:0000313" key="3">
    <source>
        <dbReference type="EMBL" id="MBA5604528.1"/>
    </source>
</evidence>
<feature type="domain" description="Fatty acid desaturase" evidence="2">
    <location>
        <begin position="59"/>
        <end position="304"/>
    </location>
</feature>
<dbReference type="PANTHER" id="PTHR19353:SF19">
    <property type="entry name" value="DELTA(5) FATTY ACID DESATURASE C-RELATED"/>
    <property type="match status" value="1"/>
</dbReference>
<name>A0A7W2EEK8_9BURK</name>
<evidence type="ECO:0000256" key="1">
    <source>
        <dbReference type="SAM" id="Phobius"/>
    </source>
</evidence>
<feature type="transmembrane region" description="Helical" evidence="1">
    <location>
        <begin position="60"/>
        <end position="81"/>
    </location>
</feature>
<dbReference type="Pfam" id="PF00487">
    <property type="entry name" value="FA_desaturase"/>
    <property type="match status" value="1"/>
</dbReference>
<proteinExistence type="predicted"/>
<dbReference type="GO" id="GO:0008610">
    <property type="term" value="P:lipid biosynthetic process"/>
    <property type="evidence" value="ECO:0007669"/>
    <property type="project" value="UniProtKB-ARBA"/>
</dbReference>
<dbReference type="PANTHER" id="PTHR19353">
    <property type="entry name" value="FATTY ACID DESATURASE 2"/>
    <property type="match status" value="1"/>
</dbReference>
<evidence type="ECO:0000313" key="4">
    <source>
        <dbReference type="Proteomes" id="UP000566711"/>
    </source>
</evidence>
<dbReference type="InterPro" id="IPR005804">
    <property type="entry name" value="FA_desaturase_dom"/>
</dbReference>
<keyword evidence="1" id="KW-0812">Transmembrane</keyword>
<accession>A0A7W2EEK8</accession>
<evidence type="ECO:0000259" key="2">
    <source>
        <dbReference type="Pfam" id="PF00487"/>
    </source>
</evidence>
<dbReference type="AlphaFoldDB" id="A0A7W2EEK8"/>
<keyword evidence="1" id="KW-1133">Transmembrane helix</keyword>
<sequence>MTSPTHAPPRRKLSDIFSSDEIAALTARSDLMGWRAVLFTWGVIALCFVALARWPHPFTWLLVVLVLGGRQLSLAILMHDASHGTLFRSRRLNELVGNYACGSAIGVDLRRYRRHHLQHHAKTGTPEDTDRSLAAPFPTTPASLARKLLRDVVGISGLKREFGLLLMNAGVLRWTVASDIERLPQQGRTWRDRLRDLVRNGWQYLLFQALLLGTLAATGHAWLYLAWLAAYFTTYSLYMRIRSMAEHGCTEHSTDMLRNTRTTRAGLLARATVAPLRVNYHIEHHLMPAVPYFRLQATHNLLRERGLCAEPPGYLDVLALMCKPAQAKAEAN</sequence>
<dbReference type="GO" id="GO:0016020">
    <property type="term" value="C:membrane"/>
    <property type="evidence" value="ECO:0007669"/>
    <property type="project" value="TreeGrafter"/>
</dbReference>
<dbReference type="GO" id="GO:0016717">
    <property type="term" value="F:oxidoreductase activity, acting on paired donors, with oxidation of a pair of donors resulting in the reduction of molecular oxygen to two molecules of water"/>
    <property type="evidence" value="ECO:0007669"/>
    <property type="project" value="TreeGrafter"/>
</dbReference>
<dbReference type="RefSeq" id="WP_182214344.1">
    <property type="nucleotide sequence ID" value="NZ_JACEZS010000002.1"/>
</dbReference>
<dbReference type="InterPro" id="IPR012171">
    <property type="entry name" value="Fatty_acid_desaturase"/>
</dbReference>
<dbReference type="CDD" id="cd03510">
    <property type="entry name" value="Rhizobitoxine-FADS-like"/>
    <property type="match status" value="1"/>
</dbReference>
<gene>
    <name evidence="3" type="ORF">H3H36_04030</name>
</gene>
<comment type="caution">
    <text evidence="3">The sequence shown here is derived from an EMBL/GenBank/DDBJ whole genome shotgun (WGS) entry which is preliminary data.</text>
</comment>
<protein>
    <submittedName>
        <fullName evidence="3">Fatty acid desaturase family protein</fullName>
    </submittedName>
</protein>
<keyword evidence="1" id="KW-0472">Membrane</keyword>
<feature type="transmembrane region" description="Helical" evidence="1">
    <location>
        <begin position="36"/>
        <end position="54"/>
    </location>
</feature>